<reference evidence="1 2" key="1">
    <citation type="submission" date="2019-03" db="EMBL/GenBank/DDBJ databases">
        <title>Genomic Encyclopedia of Type Strains, Phase IV (KMG-IV): sequencing the most valuable type-strain genomes for metagenomic binning, comparative biology and taxonomic classification.</title>
        <authorList>
            <person name="Goeker M."/>
        </authorList>
    </citation>
    <scope>NUCLEOTIDE SEQUENCE [LARGE SCALE GENOMIC DNA]</scope>
    <source>
        <strain evidence="1 2">DSM 24984</strain>
    </source>
</reference>
<accession>A0A4R1K5E0</accession>
<dbReference type="OrthoDB" id="9805830at2"/>
<gene>
    <name evidence="1" type="ORF">C8D98_2316</name>
</gene>
<dbReference type="RefSeq" id="WP_132874295.1">
    <property type="nucleotide sequence ID" value="NZ_SMGG01000006.1"/>
</dbReference>
<dbReference type="AlphaFoldDB" id="A0A4R1K5E0"/>
<name>A0A4R1K5E0_9BACT</name>
<comment type="caution">
    <text evidence="1">The sequence shown here is derived from an EMBL/GenBank/DDBJ whole genome shotgun (WGS) entry which is preliminary data.</text>
</comment>
<dbReference type="InterPro" id="IPR019239">
    <property type="entry name" value="VapB_antitoxin"/>
</dbReference>
<dbReference type="Proteomes" id="UP000294614">
    <property type="component" value="Unassembled WGS sequence"/>
</dbReference>
<protein>
    <submittedName>
        <fullName evidence="1">VapB protein of antitoxin of type II toxin-antitoxin system</fullName>
    </submittedName>
</protein>
<evidence type="ECO:0000313" key="1">
    <source>
        <dbReference type="EMBL" id="TCK59382.1"/>
    </source>
</evidence>
<evidence type="ECO:0000313" key="2">
    <source>
        <dbReference type="Proteomes" id="UP000294614"/>
    </source>
</evidence>
<keyword evidence="2" id="KW-1185">Reference proteome</keyword>
<dbReference type="EMBL" id="SMGG01000006">
    <property type="protein sequence ID" value="TCK59382.1"/>
    <property type="molecule type" value="Genomic_DNA"/>
</dbReference>
<organism evidence="1 2">
    <name type="scientific">Seleniivibrio woodruffii</name>
    <dbReference type="NCBI Taxonomy" id="1078050"/>
    <lineage>
        <taxon>Bacteria</taxon>
        <taxon>Pseudomonadati</taxon>
        <taxon>Deferribacterota</taxon>
        <taxon>Deferribacteres</taxon>
        <taxon>Deferribacterales</taxon>
        <taxon>Geovibrionaceae</taxon>
        <taxon>Seleniivibrio</taxon>
    </lineage>
</organism>
<proteinExistence type="predicted"/>
<dbReference type="Pfam" id="PF09957">
    <property type="entry name" value="VapB_antitoxin"/>
    <property type="match status" value="1"/>
</dbReference>
<sequence length="66" mass="7677">MATNLAIDDKLLTEAQKISGLKTKKDTVNTALKEFILKRKQEEILPLFGTIDYDEDYDYKALRNRK</sequence>